<evidence type="ECO:0000259" key="1">
    <source>
        <dbReference type="Pfam" id="PF00646"/>
    </source>
</evidence>
<dbReference type="SUPFAM" id="SSF52047">
    <property type="entry name" value="RNI-like"/>
    <property type="match status" value="1"/>
</dbReference>
<dbReference type="AlphaFoldDB" id="A0A0L9VIZ7"/>
<accession>A0A0L9VIZ7</accession>
<dbReference type="Proteomes" id="UP000053144">
    <property type="component" value="Chromosome 10"/>
</dbReference>
<dbReference type="PANTHER" id="PTHR32212">
    <property type="entry name" value="CYCLIN-LIKE F-BOX"/>
    <property type="match status" value="1"/>
</dbReference>
<name>A0A0L9VIZ7_PHAAN</name>
<dbReference type="EMBL" id="CM003380">
    <property type="protein sequence ID" value="KOM54892.1"/>
    <property type="molecule type" value="Genomic_DNA"/>
</dbReference>
<dbReference type="OMA" id="TGDICFR"/>
<dbReference type="Pfam" id="PF00646">
    <property type="entry name" value="F-box"/>
    <property type="match status" value="1"/>
</dbReference>
<gene>
    <name evidence="2" type="ORF">LR48_Vigan10g078400</name>
</gene>
<evidence type="ECO:0000313" key="3">
    <source>
        <dbReference type="Proteomes" id="UP000053144"/>
    </source>
</evidence>
<dbReference type="SUPFAM" id="SSF81383">
    <property type="entry name" value="F-box domain"/>
    <property type="match status" value="1"/>
</dbReference>
<dbReference type="InterPro" id="IPR032675">
    <property type="entry name" value="LRR_dom_sf"/>
</dbReference>
<dbReference type="CDD" id="cd22160">
    <property type="entry name" value="F-box_AtFBL13-like"/>
    <property type="match status" value="1"/>
</dbReference>
<organism evidence="2 3">
    <name type="scientific">Phaseolus angularis</name>
    <name type="common">Azuki bean</name>
    <name type="synonym">Vigna angularis</name>
    <dbReference type="NCBI Taxonomy" id="3914"/>
    <lineage>
        <taxon>Eukaryota</taxon>
        <taxon>Viridiplantae</taxon>
        <taxon>Streptophyta</taxon>
        <taxon>Embryophyta</taxon>
        <taxon>Tracheophyta</taxon>
        <taxon>Spermatophyta</taxon>
        <taxon>Magnoliopsida</taxon>
        <taxon>eudicotyledons</taxon>
        <taxon>Gunneridae</taxon>
        <taxon>Pentapetalae</taxon>
        <taxon>rosids</taxon>
        <taxon>fabids</taxon>
        <taxon>Fabales</taxon>
        <taxon>Fabaceae</taxon>
        <taxon>Papilionoideae</taxon>
        <taxon>50 kb inversion clade</taxon>
        <taxon>NPAAA clade</taxon>
        <taxon>indigoferoid/millettioid clade</taxon>
        <taxon>Phaseoleae</taxon>
        <taxon>Vigna</taxon>
    </lineage>
</organism>
<dbReference type="InterPro" id="IPR036047">
    <property type="entry name" value="F-box-like_dom_sf"/>
</dbReference>
<dbReference type="Gramene" id="KOM54892">
    <property type="protein sequence ID" value="KOM54892"/>
    <property type="gene ID" value="LR48_Vigan10g078400"/>
</dbReference>
<dbReference type="Gene3D" id="1.20.1280.50">
    <property type="match status" value="1"/>
</dbReference>
<feature type="domain" description="F-box" evidence="1">
    <location>
        <begin position="31"/>
        <end position="66"/>
    </location>
</feature>
<dbReference type="PANTHER" id="PTHR32212:SF385">
    <property type="entry name" value="F-BOX_RNI_FBD-LIKE DOMAIN PROTEIN"/>
    <property type="match status" value="1"/>
</dbReference>
<protein>
    <recommendedName>
        <fullName evidence="1">F-box domain-containing protein</fullName>
    </recommendedName>
</protein>
<dbReference type="InterPro" id="IPR053781">
    <property type="entry name" value="F-box_AtFBL13-like"/>
</dbReference>
<reference evidence="3" key="1">
    <citation type="journal article" date="2015" name="Proc. Natl. Acad. Sci. U.S.A.">
        <title>Genome sequencing of adzuki bean (Vigna angularis) provides insight into high starch and low fat accumulation and domestication.</title>
        <authorList>
            <person name="Yang K."/>
            <person name="Tian Z."/>
            <person name="Chen C."/>
            <person name="Luo L."/>
            <person name="Zhao B."/>
            <person name="Wang Z."/>
            <person name="Yu L."/>
            <person name="Li Y."/>
            <person name="Sun Y."/>
            <person name="Li W."/>
            <person name="Chen Y."/>
            <person name="Li Y."/>
            <person name="Zhang Y."/>
            <person name="Ai D."/>
            <person name="Zhao J."/>
            <person name="Shang C."/>
            <person name="Ma Y."/>
            <person name="Wu B."/>
            <person name="Wang M."/>
            <person name="Gao L."/>
            <person name="Sun D."/>
            <person name="Zhang P."/>
            <person name="Guo F."/>
            <person name="Wang W."/>
            <person name="Li Y."/>
            <person name="Wang J."/>
            <person name="Varshney R.K."/>
            <person name="Wang J."/>
            <person name="Ling H.Q."/>
            <person name="Wan P."/>
        </authorList>
    </citation>
    <scope>NUCLEOTIDE SEQUENCE</scope>
    <source>
        <strain evidence="3">cv. Jingnong 6</strain>
    </source>
</reference>
<dbReference type="Gene3D" id="3.80.10.10">
    <property type="entry name" value="Ribonuclease Inhibitor"/>
    <property type="match status" value="1"/>
</dbReference>
<sequence length="374" mass="42608">MAPKRKQIEGELVMKRKRQKRRCRKDEKDRISELPDCVLLHIMSFMSTKAAIQTCSLSKRWKNLCKCLTSLTFCARYTGDICFRKFVSWVLSSRDHSHSLLNLVVISPTESEVLDLIMKYAMVHDVQRLTMRIDLTCKPAFRSLPFIFSCKSLTSLKICNVYDPNVMVIPDSLHLPFLKSLHLERVKFTATTADAEYVEPFSNCRVLETLYLRNCSMQNDSQALCISNSTLFSIKIYSYNIFAEKKAYNIALSTPNLRSFTIKGVNSHHLSSVCNLPLLEAVSIGLFMVKSSIIVKLMQALANARILTLGSFTLQAILVDLSDGSTRLQPPCFVRLESLRVKSKLIELFDGQISKVVKYLLRNSPRTRVGVTWN</sequence>
<evidence type="ECO:0000313" key="2">
    <source>
        <dbReference type="EMBL" id="KOM54892.1"/>
    </source>
</evidence>
<dbReference type="InterPro" id="IPR001810">
    <property type="entry name" value="F-box_dom"/>
</dbReference>
<dbReference type="STRING" id="3914.A0A0L9VIZ7"/>
<proteinExistence type="predicted"/>